<feature type="compositionally biased region" description="Polar residues" evidence="5">
    <location>
        <begin position="99"/>
        <end position="109"/>
    </location>
</feature>
<accession>A0A0W8IHX3</accession>
<dbReference type="Proteomes" id="UP000054023">
    <property type="component" value="Unassembled WGS sequence"/>
</dbReference>
<reference evidence="9" key="1">
    <citation type="submission" date="2015-12" db="EMBL/GenBank/DDBJ databases">
        <authorList>
            <person name="Nair G.R."/>
            <person name="Kaur G."/>
            <person name="Mayilraj S."/>
        </authorList>
    </citation>
    <scope>NUCLEOTIDE SEQUENCE [LARGE SCALE GENOMIC DNA]</scope>
    <source>
        <strain evidence="9">CD08_7</strain>
    </source>
</reference>
<protein>
    <recommendedName>
        <fullName evidence="10">Sigma-70 family RNA polymerase sigma factor</fullName>
    </recommendedName>
</protein>
<feature type="compositionally biased region" description="Low complexity" evidence="5">
    <location>
        <begin position="110"/>
        <end position="121"/>
    </location>
</feature>
<dbReference type="InterPro" id="IPR013249">
    <property type="entry name" value="RNA_pol_sigma70_r4_t2"/>
</dbReference>
<sequence>MQTEIEAVFNVAESYAAHGSVLFAYALNTLGDREEAEDCVRETFIRAWSRNDEHTSPPGSVRTWLFGISRHLITDSLQERAAHPDPTHSRGVDFAQGQDAASEQGAGTEQQSVSQQHSVSQNPAAPEQQATPKQAAAEQTAEDPAVAERLLLCESLATLPPDQREVLSAVQLDGRSYQELSETTGVPIPILRMRMYEGLKALRATLGSDSPVPRD</sequence>
<evidence type="ECO:0000256" key="2">
    <source>
        <dbReference type="ARBA" id="ARBA00023015"/>
    </source>
</evidence>
<dbReference type="InterPro" id="IPR013324">
    <property type="entry name" value="RNA_pol_sigma_r3/r4-like"/>
</dbReference>
<evidence type="ECO:0000256" key="1">
    <source>
        <dbReference type="ARBA" id="ARBA00010641"/>
    </source>
</evidence>
<dbReference type="AlphaFoldDB" id="A0A0W8IHX3"/>
<feature type="region of interest" description="Disordered" evidence="5">
    <location>
        <begin position="80"/>
        <end position="142"/>
    </location>
</feature>
<dbReference type="GO" id="GO:0003677">
    <property type="term" value="F:DNA binding"/>
    <property type="evidence" value="ECO:0007669"/>
    <property type="project" value="InterPro"/>
</dbReference>
<dbReference type="PANTHER" id="PTHR43133">
    <property type="entry name" value="RNA POLYMERASE ECF-TYPE SIGMA FACTO"/>
    <property type="match status" value="1"/>
</dbReference>
<dbReference type="EMBL" id="LQBM01000002">
    <property type="protein sequence ID" value="KUG59529.1"/>
    <property type="molecule type" value="Genomic_DNA"/>
</dbReference>
<feature type="compositionally biased region" description="Basic and acidic residues" evidence="5">
    <location>
        <begin position="80"/>
        <end position="91"/>
    </location>
</feature>
<keyword evidence="9" id="KW-1185">Reference proteome</keyword>
<dbReference type="CDD" id="cd06171">
    <property type="entry name" value="Sigma70_r4"/>
    <property type="match status" value="1"/>
</dbReference>
<dbReference type="Gene3D" id="1.10.1740.10">
    <property type="match status" value="1"/>
</dbReference>
<evidence type="ECO:0000313" key="9">
    <source>
        <dbReference type="Proteomes" id="UP000054023"/>
    </source>
</evidence>
<evidence type="ECO:0000256" key="5">
    <source>
        <dbReference type="SAM" id="MobiDB-lite"/>
    </source>
</evidence>
<dbReference type="SUPFAM" id="SSF88659">
    <property type="entry name" value="Sigma3 and sigma4 domains of RNA polymerase sigma factors"/>
    <property type="match status" value="1"/>
</dbReference>
<dbReference type="Gene3D" id="1.10.10.10">
    <property type="entry name" value="Winged helix-like DNA-binding domain superfamily/Winged helix DNA-binding domain"/>
    <property type="match status" value="1"/>
</dbReference>
<evidence type="ECO:0000256" key="3">
    <source>
        <dbReference type="ARBA" id="ARBA00023082"/>
    </source>
</evidence>
<dbReference type="GO" id="GO:0016987">
    <property type="term" value="F:sigma factor activity"/>
    <property type="evidence" value="ECO:0007669"/>
    <property type="project" value="UniProtKB-KW"/>
</dbReference>
<feature type="domain" description="RNA polymerase sigma-70 region 2" evidence="6">
    <location>
        <begin position="15"/>
        <end position="80"/>
    </location>
</feature>
<dbReference type="PANTHER" id="PTHR43133:SF62">
    <property type="entry name" value="RNA POLYMERASE SIGMA FACTOR SIGZ"/>
    <property type="match status" value="1"/>
</dbReference>
<dbReference type="InterPro" id="IPR039425">
    <property type="entry name" value="RNA_pol_sigma-70-like"/>
</dbReference>
<evidence type="ECO:0000256" key="4">
    <source>
        <dbReference type="ARBA" id="ARBA00023163"/>
    </source>
</evidence>
<organism evidence="8 9">
    <name type="scientific">Nesterenkonia jeotgali</name>
    <dbReference type="NCBI Taxonomy" id="317018"/>
    <lineage>
        <taxon>Bacteria</taxon>
        <taxon>Bacillati</taxon>
        <taxon>Actinomycetota</taxon>
        <taxon>Actinomycetes</taxon>
        <taxon>Micrococcales</taxon>
        <taxon>Micrococcaceae</taxon>
        <taxon>Nesterenkonia</taxon>
    </lineage>
</organism>
<keyword evidence="2" id="KW-0805">Transcription regulation</keyword>
<dbReference type="Pfam" id="PF08281">
    <property type="entry name" value="Sigma70_r4_2"/>
    <property type="match status" value="1"/>
</dbReference>
<keyword evidence="3" id="KW-0731">Sigma factor</keyword>
<feature type="domain" description="RNA polymerase sigma factor 70 region 4 type 2" evidence="7">
    <location>
        <begin position="155"/>
        <end position="202"/>
    </location>
</feature>
<name>A0A0W8IHX3_9MICC</name>
<keyword evidence="4" id="KW-0804">Transcription</keyword>
<evidence type="ECO:0008006" key="10">
    <source>
        <dbReference type="Google" id="ProtNLM"/>
    </source>
</evidence>
<proteinExistence type="inferred from homology"/>
<gene>
    <name evidence="8" type="ORF">AVL63_10310</name>
</gene>
<dbReference type="InterPro" id="IPR014284">
    <property type="entry name" value="RNA_pol_sigma-70_dom"/>
</dbReference>
<comment type="similarity">
    <text evidence="1">Belongs to the sigma-70 factor family. ECF subfamily.</text>
</comment>
<evidence type="ECO:0000259" key="7">
    <source>
        <dbReference type="Pfam" id="PF08281"/>
    </source>
</evidence>
<dbReference type="GO" id="GO:0006352">
    <property type="term" value="P:DNA-templated transcription initiation"/>
    <property type="evidence" value="ECO:0007669"/>
    <property type="project" value="InterPro"/>
</dbReference>
<dbReference type="SUPFAM" id="SSF88946">
    <property type="entry name" value="Sigma2 domain of RNA polymerase sigma factors"/>
    <property type="match status" value="1"/>
</dbReference>
<comment type="caution">
    <text evidence="8">The sequence shown here is derived from an EMBL/GenBank/DDBJ whole genome shotgun (WGS) entry which is preliminary data.</text>
</comment>
<dbReference type="STRING" id="317018.AVL63_10310"/>
<dbReference type="InterPro" id="IPR013325">
    <property type="entry name" value="RNA_pol_sigma_r2"/>
</dbReference>
<dbReference type="RefSeq" id="WP_058887763.1">
    <property type="nucleotide sequence ID" value="NZ_LQBM01000002.1"/>
</dbReference>
<dbReference type="InterPro" id="IPR036388">
    <property type="entry name" value="WH-like_DNA-bd_sf"/>
</dbReference>
<dbReference type="InterPro" id="IPR007627">
    <property type="entry name" value="RNA_pol_sigma70_r2"/>
</dbReference>
<dbReference type="NCBIfam" id="TIGR02937">
    <property type="entry name" value="sigma70-ECF"/>
    <property type="match status" value="1"/>
</dbReference>
<dbReference type="Pfam" id="PF04542">
    <property type="entry name" value="Sigma70_r2"/>
    <property type="match status" value="1"/>
</dbReference>
<evidence type="ECO:0000313" key="8">
    <source>
        <dbReference type="EMBL" id="KUG59529.1"/>
    </source>
</evidence>
<evidence type="ECO:0000259" key="6">
    <source>
        <dbReference type="Pfam" id="PF04542"/>
    </source>
</evidence>